<feature type="transmembrane region" description="Helical" evidence="1">
    <location>
        <begin position="23"/>
        <end position="44"/>
    </location>
</feature>
<dbReference type="Proteomes" id="UP000005589">
    <property type="component" value="Unassembled WGS sequence"/>
</dbReference>
<dbReference type="eggNOG" id="COG1680">
    <property type="taxonomic scope" value="Bacteria"/>
</dbReference>
<name>F3UST6_STRSA</name>
<comment type="caution">
    <text evidence="2">The sequence shown here is derived from an EMBL/GenBank/DDBJ whole genome shotgun (WGS) entry which is preliminary data.</text>
</comment>
<sequence length="84" mass="9389">MVVNFYFLFLALGASDPSYLSSWRYMVFAGLGLILAGCAVFPLLTKARKGLSKSRLFLTVLTSLSALVIVANILYWSLYQFWAL</sequence>
<organism evidence="2 3">
    <name type="scientific">Streptococcus sanguinis SK355</name>
    <dbReference type="NCBI Taxonomy" id="888816"/>
    <lineage>
        <taxon>Bacteria</taxon>
        <taxon>Bacillati</taxon>
        <taxon>Bacillota</taxon>
        <taxon>Bacilli</taxon>
        <taxon>Lactobacillales</taxon>
        <taxon>Streptococcaceae</taxon>
        <taxon>Streptococcus</taxon>
    </lineage>
</organism>
<evidence type="ECO:0000313" key="3">
    <source>
        <dbReference type="Proteomes" id="UP000005589"/>
    </source>
</evidence>
<dbReference type="AlphaFoldDB" id="F3UST6"/>
<keyword evidence="1" id="KW-0812">Transmembrane</keyword>
<dbReference type="HOGENOM" id="CLU_2496667_0_0_9"/>
<feature type="transmembrane region" description="Helical" evidence="1">
    <location>
        <begin position="56"/>
        <end position="78"/>
    </location>
</feature>
<gene>
    <name evidence="2" type="ORF">HMPREF9389_1894</name>
</gene>
<keyword evidence="1" id="KW-1133">Transmembrane helix</keyword>
<proteinExistence type="predicted"/>
<accession>F3UST6</accession>
<dbReference type="EMBL" id="AFFN01000028">
    <property type="protein sequence ID" value="EGJ37515.1"/>
    <property type="molecule type" value="Genomic_DNA"/>
</dbReference>
<keyword evidence="1" id="KW-0472">Membrane</keyword>
<protein>
    <submittedName>
        <fullName evidence="2">Uncharacterized protein</fullName>
    </submittedName>
</protein>
<dbReference type="PATRIC" id="fig|888816.3.peg.1853"/>
<evidence type="ECO:0000256" key="1">
    <source>
        <dbReference type="SAM" id="Phobius"/>
    </source>
</evidence>
<evidence type="ECO:0000313" key="2">
    <source>
        <dbReference type="EMBL" id="EGJ37515.1"/>
    </source>
</evidence>
<dbReference type="STRING" id="888816.HMPREF9389_1894"/>
<reference evidence="2 3" key="1">
    <citation type="submission" date="2011-03" db="EMBL/GenBank/DDBJ databases">
        <authorList>
            <person name="Muzny D."/>
            <person name="Qin X."/>
            <person name="Deng J."/>
            <person name="Jiang H."/>
            <person name="Liu Y."/>
            <person name="Qu J."/>
            <person name="Song X.-Z."/>
            <person name="Zhang L."/>
            <person name="Thornton R."/>
            <person name="Coyle M."/>
            <person name="Francisco L."/>
            <person name="Jackson L."/>
            <person name="Javaid M."/>
            <person name="Korchina V."/>
            <person name="Kovar C."/>
            <person name="Mata R."/>
            <person name="Mathew T."/>
            <person name="Ngo R."/>
            <person name="Nguyen L."/>
            <person name="Nguyen N."/>
            <person name="Okwuonu G."/>
            <person name="Ongeri F."/>
            <person name="Pham C."/>
            <person name="Simmons D."/>
            <person name="Wilczek-Boney K."/>
            <person name="Hale W."/>
            <person name="Jakkamsetti A."/>
            <person name="Pham P."/>
            <person name="Ruth R."/>
            <person name="San Lucas F."/>
            <person name="Warren J."/>
            <person name="Zhang J."/>
            <person name="Zhao Z."/>
            <person name="Zhou C."/>
            <person name="Zhu D."/>
            <person name="Lee S."/>
            <person name="Bess C."/>
            <person name="Blankenburg K."/>
            <person name="Forbes L."/>
            <person name="Fu Q."/>
            <person name="Gubbala S."/>
            <person name="Hirani K."/>
            <person name="Jayaseelan J.C."/>
            <person name="Lara F."/>
            <person name="Munidasa M."/>
            <person name="Palculict T."/>
            <person name="Patil S."/>
            <person name="Pu L.-L."/>
            <person name="Saada N."/>
            <person name="Tang L."/>
            <person name="Weissenberger G."/>
            <person name="Zhu Y."/>
            <person name="Hemphill L."/>
            <person name="Shang Y."/>
            <person name="Youmans B."/>
            <person name="Ayvaz T."/>
            <person name="Ross M."/>
            <person name="Santibanez J."/>
            <person name="Aqrawi P."/>
            <person name="Gross S."/>
            <person name="Joshi V."/>
            <person name="Fowler G."/>
            <person name="Nazareth L."/>
            <person name="Reid J."/>
            <person name="Worley K."/>
            <person name="Petrosino J."/>
            <person name="Highlander S."/>
            <person name="Gibbs R."/>
        </authorList>
    </citation>
    <scope>NUCLEOTIDE SEQUENCE [LARGE SCALE GENOMIC DNA]</scope>
    <source>
        <strain evidence="2 3">SK355</strain>
    </source>
</reference>